<dbReference type="SUPFAM" id="SSF75217">
    <property type="entry name" value="alpha/beta knot"/>
    <property type="match status" value="1"/>
</dbReference>
<evidence type="ECO:0000256" key="2">
    <source>
        <dbReference type="ARBA" id="ARBA00022603"/>
    </source>
</evidence>
<dbReference type="Pfam" id="PF22435">
    <property type="entry name" value="MRM3-like_sub_bind"/>
    <property type="match status" value="1"/>
</dbReference>
<evidence type="ECO:0000256" key="3">
    <source>
        <dbReference type="ARBA" id="ARBA00022679"/>
    </source>
</evidence>
<dbReference type="InterPro" id="IPR029026">
    <property type="entry name" value="tRNA_m1G_MTases_N"/>
</dbReference>
<dbReference type="PANTHER" id="PTHR43191">
    <property type="entry name" value="RRNA METHYLTRANSFERASE 3"/>
    <property type="match status" value="1"/>
</dbReference>
<evidence type="ECO:0000313" key="5">
    <source>
        <dbReference type="EMBL" id="BCT75798.1"/>
    </source>
</evidence>
<dbReference type="Proteomes" id="UP001319861">
    <property type="component" value="Chromosome"/>
</dbReference>
<dbReference type="InterPro" id="IPR029064">
    <property type="entry name" value="Ribosomal_eL30-like_sf"/>
</dbReference>
<dbReference type="SMART" id="SM00967">
    <property type="entry name" value="SpoU_sub_bind"/>
    <property type="match status" value="1"/>
</dbReference>
<dbReference type="GO" id="GO:0032259">
    <property type="term" value="P:methylation"/>
    <property type="evidence" value="ECO:0007669"/>
    <property type="project" value="UniProtKB-KW"/>
</dbReference>
<dbReference type="InterPro" id="IPR053888">
    <property type="entry name" value="MRM3-like_sub_bind"/>
</dbReference>
<feature type="domain" description="RNA 2-O ribose methyltransferase substrate binding" evidence="4">
    <location>
        <begin position="28"/>
        <end position="110"/>
    </location>
</feature>
<keyword evidence="3" id="KW-0808">Transferase</keyword>
<evidence type="ECO:0000313" key="6">
    <source>
        <dbReference type="Proteomes" id="UP001319861"/>
    </source>
</evidence>
<dbReference type="SUPFAM" id="SSF55315">
    <property type="entry name" value="L30e-like"/>
    <property type="match status" value="1"/>
</dbReference>
<organism evidence="5 6">
    <name type="scientific">Sinomonas cyclohexanicum</name>
    <name type="common">Corynebacterium cyclohexanicum</name>
    <dbReference type="NCBI Taxonomy" id="322009"/>
    <lineage>
        <taxon>Bacteria</taxon>
        <taxon>Bacillati</taxon>
        <taxon>Actinomycetota</taxon>
        <taxon>Actinomycetes</taxon>
        <taxon>Micrococcales</taxon>
        <taxon>Micrococcaceae</taxon>
        <taxon>Sinomonas</taxon>
    </lineage>
</organism>
<dbReference type="InterPro" id="IPR001537">
    <property type="entry name" value="SpoU_MeTrfase"/>
</dbReference>
<dbReference type="PANTHER" id="PTHR43191:SF2">
    <property type="entry name" value="RRNA METHYLTRANSFERASE 3, MITOCHONDRIAL"/>
    <property type="match status" value="1"/>
</dbReference>
<proteinExistence type="inferred from homology"/>
<dbReference type="CDD" id="cd18095">
    <property type="entry name" value="SpoU-like_rRNA-MTase"/>
    <property type="match status" value="1"/>
</dbReference>
<accession>A0ABN6FGF7</accession>
<comment type="similarity">
    <text evidence="1">Belongs to the class IV-like SAM-binding methyltransferase superfamily. RNA methyltransferase TrmH family.</text>
</comment>
<name>A0ABN6FGF7_SINCY</name>
<dbReference type="InterPro" id="IPR051259">
    <property type="entry name" value="rRNA_Methyltransferase"/>
</dbReference>
<keyword evidence="6" id="KW-1185">Reference proteome</keyword>
<dbReference type="Pfam" id="PF00588">
    <property type="entry name" value="SpoU_methylase"/>
    <property type="match status" value="1"/>
</dbReference>
<gene>
    <name evidence="5" type="ORF">SCMU_16400</name>
</gene>
<dbReference type="Gene3D" id="3.40.1280.10">
    <property type="match status" value="1"/>
</dbReference>
<protein>
    <submittedName>
        <fullName evidence="5">RNA methyltransferase</fullName>
    </submittedName>
</protein>
<dbReference type="EMBL" id="AP024525">
    <property type="protein sequence ID" value="BCT75798.1"/>
    <property type="molecule type" value="Genomic_DNA"/>
</dbReference>
<keyword evidence="2 5" id="KW-0489">Methyltransferase</keyword>
<dbReference type="GO" id="GO:0008168">
    <property type="term" value="F:methyltransferase activity"/>
    <property type="evidence" value="ECO:0007669"/>
    <property type="project" value="UniProtKB-KW"/>
</dbReference>
<dbReference type="InterPro" id="IPR029028">
    <property type="entry name" value="Alpha/beta_knot_MTases"/>
</dbReference>
<evidence type="ECO:0000256" key="1">
    <source>
        <dbReference type="ARBA" id="ARBA00007228"/>
    </source>
</evidence>
<sequence>MTNPRADRVRDVAKLAARTTRNRRGQFLAEGPQAVREALRLDAARRAEGSGAVVLELYASAACLDRYPDIADLAEATGRLRLADDDVLAAMADTVSPQGIVAVCAMLDVPLASVLAGTPRLVAVMCRVQDPGNAGTILRAADSAGADAVVLTTGSVDIYNPKAVRSTAGSLFHVPVVLGADPSDIAAAARSAGLGILAADGAGSLDLDALQDESAVRRTLGADAAHDAATVAYRLEDPSVWLFGNEAQGLSEEEKALADHSVAVPLYGEAESLNVGTAATVCLYASARSQRRGRLPENR</sequence>
<evidence type="ECO:0000259" key="4">
    <source>
        <dbReference type="SMART" id="SM00967"/>
    </source>
</evidence>
<dbReference type="InterPro" id="IPR013123">
    <property type="entry name" value="SpoU_subst-bd"/>
</dbReference>
<reference evidence="5 6" key="1">
    <citation type="journal article" date="2021" name="J. Biosci. Bioeng.">
        <title>Identification and characterization of a chc gene cluster responsible for the aromatization pathway of cyclohexanecarboxylate degradation in Sinomonas cyclohexanicum ATCC 51369.</title>
        <authorList>
            <person name="Yamamoto T."/>
            <person name="Hasegawa Y."/>
            <person name="Lau P.C.K."/>
            <person name="Iwaki H."/>
        </authorList>
    </citation>
    <scope>NUCLEOTIDE SEQUENCE [LARGE SCALE GENOMIC DNA]</scope>
    <source>
        <strain evidence="5 6">ATCC 51369</strain>
    </source>
</reference>
<dbReference type="Gene3D" id="3.30.1330.30">
    <property type="match status" value="1"/>
</dbReference>